<dbReference type="Pfam" id="PF00370">
    <property type="entry name" value="FGGY_N"/>
    <property type="match status" value="1"/>
</dbReference>
<keyword evidence="3 4" id="KW-0418">Kinase</keyword>
<dbReference type="InterPro" id="IPR000577">
    <property type="entry name" value="Carb_kinase_FGGY"/>
</dbReference>
<comment type="similarity">
    <text evidence="1 4">Belongs to the FGGY kinase family.</text>
</comment>
<dbReference type="EC" id="2.7.1.12" evidence="7"/>
<dbReference type="Gene3D" id="3.30.420.40">
    <property type="match status" value="2"/>
</dbReference>
<reference evidence="7 8" key="1">
    <citation type="submission" date="2021-01" db="EMBL/GenBank/DDBJ databases">
        <title>Tumebacillus sp. strain ITR2 16S ribosomal RNA gene Genome sequencing and assembly.</title>
        <authorList>
            <person name="Kang M."/>
        </authorList>
    </citation>
    <scope>NUCLEOTIDE SEQUENCE [LARGE SCALE GENOMIC DNA]</scope>
    <source>
        <strain evidence="7 8">ITR2</strain>
    </source>
</reference>
<sequence>MIDNQVVLGLDIGTTSTKAVVFGPEGKVIAAHAVDYPILQPHPSWAEQDPEQILQAVLDSVKQALIKANTEASQVRAIGFSCAMHSLIALKADGTPLTRTIIWADNRSVEQARRIKTELGGHAIYQRTGTPIHPMSPLAKILWMREEQPELFKQTAKFVSIKEYVLYRLFGKFVVDYSIASATGMFNLERLQWDEEALQLLGISPEQLAEPVSTTHVLTGMKPDLAERMGVRTDLPFIVGASDGVLANLGVGAIGPGEVAVTIGTSGAIRTVVDRPLTDPRARTFCYALSEQHWVIGGPTNNGGIVLRWLRDEMGMAETEVAKRLGVDPYDLMIGSAERIPPGAEGLIFLPLLSGERAPYWNANARGVFFGLSLHHKREHLVRAALEGVILGVFSVGIALRDLAGHAKDVRASGGFARSPLWRQILSDVLGREVMVPQSHEASALGAAVLALKGIGDIDDLNIVKSWIQISERHEPNPRNTETYLELYYLYERLYEKVAEEFDLISAFQRKGQFSKP</sequence>
<dbReference type="GO" id="GO:0046316">
    <property type="term" value="F:gluconokinase activity"/>
    <property type="evidence" value="ECO:0007669"/>
    <property type="project" value="UniProtKB-EC"/>
</dbReference>
<feature type="domain" description="Carbohydrate kinase FGGY N-terminal" evidence="5">
    <location>
        <begin position="6"/>
        <end position="250"/>
    </location>
</feature>
<dbReference type="PROSITE" id="PS00933">
    <property type="entry name" value="FGGY_KINASES_1"/>
    <property type="match status" value="1"/>
</dbReference>
<dbReference type="PIRSF" id="PIRSF000538">
    <property type="entry name" value="GlpK"/>
    <property type="match status" value="1"/>
</dbReference>
<evidence type="ECO:0000259" key="6">
    <source>
        <dbReference type="Pfam" id="PF02782"/>
    </source>
</evidence>
<feature type="domain" description="Carbohydrate kinase FGGY C-terminal" evidence="6">
    <location>
        <begin position="260"/>
        <end position="452"/>
    </location>
</feature>
<dbReference type="SUPFAM" id="SSF53067">
    <property type="entry name" value="Actin-like ATPase domain"/>
    <property type="match status" value="2"/>
</dbReference>
<dbReference type="InterPro" id="IPR018485">
    <property type="entry name" value="FGGY_C"/>
</dbReference>
<dbReference type="InterPro" id="IPR043129">
    <property type="entry name" value="ATPase_NBD"/>
</dbReference>
<dbReference type="EMBL" id="JAEQNB010000002">
    <property type="protein sequence ID" value="MBL0386626.1"/>
    <property type="molecule type" value="Genomic_DNA"/>
</dbReference>
<evidence type="ECO:0000256" key="1">
    <source>
        <dbReference type="ARBA" id="ARBA00009156"/>
    </source>
</evidence>
<dbReference type="NCBIfam" id="TIGR01314">
    <property type="entry name" value="gntK_FGGY"/>
    <property type="match status" value="1"/>
</dbReference>
<evidence type="ECO:0000259" key="5">
    <source>
        <dbReference type="Pfam" id="PF00370"/>
    </source>
</evidence>
<dbReference type="PROSITE" id="PS00445">
    <property type="entry name" value="FGGY_KINASES_2"/>
    <property type="match status" value="1"/>
</dbReference>
<gene>
    <name evidence="7" type="primary">gntK</name>
    <name evidence="7" type="ORF">JJB07_08180</name>
</gene>
<evidence type="ECO:0000256" key="2">
    <source>
        <dbReference type="ARBA" id="ARBA00022679"/>
    </source>
</evidence>
<evidence type="ECO:0000256" key="3">
    <source>
        <dbReference type="ARBA" id="ARBA00022777"/>
    </source>
</evidence>
<evidence type="ECO:0000313" key="8">
    <source>
        <dbReference type="Proteomes" id="UP000602284"/>
    </source>
</evidence>
<dbReference type="CDD" id="cd07770">
    <property type="entry name" value="ASKHA_NBD_FGGY_GntK"/>
    <property type="match status" value="1"/>
</dbReference>
<proteinExistence type="inferred from homology"/>
<dbReference type="PANTHER" id="PTHR43095:SF2">
    <property type="entry name" value="GLUCONOKINASE"/>
    <property type="match status" value="1"/>
</dbReference>
<evidence type="ECO:0000256" key="4">
    <source>
        <dbReference type="RuleBase" id="RU003733"/>
    </source>
</evidence>
<evidence type="ECO:0000313" key="7">
    <source>
        <dbReference type="EMBL" id="MBL0386626.1"/>
    </source>
</evidence>
<comment type="caution">
    <text evidence="7">The sequence shown here is derived from an EMBL/GenBank/DDBJ whole genome shotgun (WGS) entry which is preliminary data.</text>
</comment>
<organism evidence="7 8">
    <name type="scientific">Tumebacillus amylolyticus</name>
    <dbReference type="NCBI Taxonomy" id="2801339"/>
    <lineage>
        <taxon>Bacteria</taxon>
        <taxon>Bacillati</taxon>
        <taxon>Bacillota</taxon>
        <taxon>Bacilli</taxon>
        <taxon>Bacillales</taxon>
        <taxon>Alicyclobacillaceae</taxon>
        <taxon>Tumebacillus</taxon>
    </lineage>
</organism>
<dbReference type="PANTHER" id="PTHR43095">
    <property type="entry name" value="SUGAR KINASE"/>
    <property type="match status" value="1"/>
</dbReference>
<keyword evidence="8" id="KW-1185">Reference proteome</keyword>
<dbReference type="InterPro" id="IPR050406">
    <property type="entry name" value="FGGY_Carb_Kinase"/>
</dbReference>
<dbReference type="Pfam" id="PF02782">
    <property type="entry name" value="FGGY_C"/>
    <property type="match status" value="1"/>
</dbReference>
<name>A0ABS1J8M2_9BACL</name>
<dbReference type="RefSeq" id="WP_201633450.1">
    <property type="nucleotide sequence ID" value="NZ_JAEQNB010000002.1"/>
</dbReference>
<dbReference type="Proteomes" id="UP000602284">
    <property type="component" value="Unassembled WGS sequence"/>
</dbReference>
<dbReference type="InterPro" id="IPR018484">
    <property type="entry name" value="FGGY_N"/>
</dbReference>
<keyword evidence="2 4" id="KW-0808">Transferase</keyword>
<dbReference type="InterPro" id="IPR018483">
    <property type="entry name" value="Carb_kinase_FGGY_CS"/>
</dbReference>
<dbReference type="InterPro" id="IPR006002">
    <property type="entry name" value="Gluconate_kinase"/>
</dbReference>
<accession>A0ABS1J8M2</accession>
<protein>
    <submittedName>
        <fullName evidence="7">Gluconokinase</fullName>
        <ecNumber evidence="7">2.7.1.12</ecNumber>
    </submittedName>
</protein>